<dbReference type="STRING" id="87626.PTD2_06704"/>
<evidence type="ECO:0000313" key="3">
    <source>
        <dbReference type="Proteomes" id="UP000006201"/>
    </source>
</evidence>
<keyword evidence="1" id="KW-1133">Transmembrane helix</keyword>
<dbReference type="EMBL" id="AAOH01000003">
    <property type="protein sequence ID" value="EAR28711.1"/>
    <property type="molecule type" value="Genomic_DNA"/>
</dbReference>
<organism evidence="2 3">
    <name type="scientific">Pseudoalteromonas tunicata D2</name>
    <dbReference type="NCBI Taxonomy" id="87626"/>
    <lineage>
        <taxon>Bacteria</taxon>
        <taxon>Pseudomonadati</taxon>
        <taxon>Pseudomonadota</taxon>
        <taxon>Gammaproteobacteria</taxon>
        <taxon>Alteromonadales</taxon>
        <taxon>Pseudoalteromonadaceae</taxon>
        <taxon>Pseudoalteromonas</taxon>
    </lineage>
</organism>
<dbReference type="NCBIfam" id="TIGR02532">
    <property type="entry name" value="IV_pilin_GFxxxE"/>
    <property type="match status" value="1"/>
</dbReference>
<dbReference type="RefSeq" id="WP_009837973.1">
    <property type="nucleotide sequence ID" value="NZ_AAOH01000003.1"/>
</dbReference>
<dbReference type="HOGENOM" id="CLU_110706_0_0_6"/>
<dbReference type="Pfam" id="PF07963">
    <property type="entry name" value="N_methyl"/>
    <property type="match status" value="1"/>
</dbReference>
<evidence type="ECO:0000256" key="1">
    <source>
        <dbReference type="SAM" id="Phobius"/>
    </source>
</evidence>
<reference evidence="2 3" key="1">
    <citation type="submission" date="2006-02" db="EMBL/GenBank/DDBJ databases">
        <authorList>
            <person name="Moran M.A."/>
            <person name="Kjelleberg S."/>
            <person name="Egan S."/>
            <person name="Saunders N."/>
            <person name="Thomas T."/>
            <person name="Ferriera S."/>
            <person name="Johnson J."/>
            <person name="Kravitz S."/>
            <person name="Halpern A."/>
            <person name="Remington K."/>
            <person name="Beeson K."/>
            <person name="Tran B."/>
            <person name="Rogers Y.-H."/>
            <person name="Friedman R."/>
            <person name="Venter J.C."/>
        </authorList>
    </citation>
    <scope>NUCLEOTIDE SEQUENCE [LARGE SCALE GENOMIC DNA]</scope>
    <source>
        <strain evidence="2 3">D2</strain>
    </source>
</reference>
<protein>
    <submittedName>
        <fullName evidence="2">Putative Mannose-sensitive agglutinin (MSHA) biogenesis protein MshD (Pilus type IV)</fullName>
    </submittedName>
</protein>
<gene>
    <name evidence="2" type="ORF">PTD2_06704</name>
</gene>
<feature type="transmembrane region" description="Helical" evidence="1">
    <location>
        <begin position="21"/>
        <end position="46"/>
    </location>
</feature>
<dbReference type="Proteomes" id="UP000006201">
    <property type="component" value="Unassembled WGS sequence"/>
</dbReference>
<comment type="caution">
    <text evidence="2">The sequence shown here is derived from an EMBL/GenBank/DDBJ whole genome shotgun (WGS) entry which is preliminary data.</text>
</comment>
<proteinExistence type="predicted"/>
<dbReference type="PROSITE" id="PS00409">
    <property type="entry name" value="PROKAR_NTER_METHYL"/>
    <property type="match status" value="1"/>
</dbReference>
<keyword evidence="1" id="KW-0472">Membrane</keyword>
<keyword evidence="1" id="KW-0812">Transmembrane</keyword>
<dbReference type="AlphaFoldDB" id="A4C7Z6"/>
<keyword evidence="3" id="KW-1185">Reference proteome</keyword>
<accession>A4C7Z6</accession>
<dbReference type="OrthoDB" id="5593857at2"/>
<dbReference type="eggNOG" id="COG4967">
    <property type="taxonomic scope" value="Bacteria"/>
</dbReference>
<sequence length="206" mass="22620">MAASNHFRRSFFTAKLKLAQGFTLVELIIGMVVLAITMTIITNLLAPQARQSADPLVQIRATALGQALMNEILAKSFDQQSQRGAPWLRCGENSLVCTAQASFGKDCLDDSKTAPACTGSSLETRSTFNDVDDYHNLALNSDADFAAFFDLPADYYRGFSLIITVQYDDNYDGTGQQTSKTAKFITIKITASNNEEYGFSAYRGNY</sequence>
<name>A4C7Z6_9GAMM</name>
<dbReference type="InterPro" id="IPR012902">
    <property type="entry name" value="N_methyl_site"/>
</dbReference>
<evidence type="ECO:0000313" key="2">
    <source>
        <dbReference type="EMBL" id="EAR28711.1"/>
    </source>
</evidence>